<dbReference type="GO" id="GO:0002098">
    <property type="term" value="P:tRNA wobble uridine modification"/>
    <property type="evidence" value="ECO:0007669"/>
    <property type="project" value="TreeGrafter"/>
</dbReference>
<evidence type="ECO:0000256" key="1">
    <source>
        <dbReference type="ARBA" id="ARBA00011043"/>
    </source>
</evidence>
<evidence type="ECO:0000256" key="3">
    <source>
        <dbReference type="ARBA" id="ARBA00022741"/>
    </source>
</evidence>
<evidence type="ECO:0000256" key="2">
    <source>
        <dbReference type="ARBA" id="ARBA00022694"/>
    </source>
</evidence>
<dbReference type="InterPro" id="IPR027368">
    <property type="entry name" value="MnmE_dom2"/>
</dbReference>
<dbReference type="InterPro" id="IPR006073">
    <property type="entry name" value="GTP-bd"/>
</dbReference>
<protein>
    <recommendedName>
        <fullName evidence="5">TrmE-type G domain-containing protein</fullName>
    </recommendedName>
</protein>
<dbReference type="InterPro" id="IPR004520">
    <property type="entry name" value="GTPase_MnmE"/>
</dbReference>
<dbReference type="GO" id="GO:0003924">
    <property type="term" value="F:GTPase activity"/>
    <property type="evidence" value="ECO:0007669"/>
    <property type="project" value="InterPro"/>
</dbReference>
<keyword evidence="4" id="KW-0342">GTP-binding</keyword>
<dbReference type="Pfam" id="PF10396">
    <property type="entry name" value="TrmE_N"/>
    <property type="match status" value="1"/>
</dbReference>
<dbReference type="GO" id="GO:0005525">
    <property type="term" value="F:GTP binding"/>
    <property type="evidence" value="ECO:0007669"/>
    <property type="project" value="UniProtKB-KW"/>
</dbReference>
<proteinExistence type="inferred from homology"/>
<dbReference type="Pfam" id="PF01926">
    <property type="entry name" value="MMR_HSR1"/>
    <property type="match status" value="1"/>
</dbReference>
<evidence type="ECO:0000313" key="6">
    <source>
        <dbReference type="EMBL" id="SVA30001.1"/>
    </source>
</evidence>
<dbReference type="PANTHER" id="PTHR42714">
    <property type="entry name" value="TRNA MODIFICATION GTPASE GTPBP3"/>
    <property type="match status" value="1"/>
</dbReference>
<dbReference type="NCBIfam" id="NF003661">
    <property type="entry name" value="PRK05291.1-3"/>
    <property type="match status" value="1"/>
</dbReference>
<feature type="domain" description="TrmE-type G" evidence="5">
    <location>
        <begin position="217"/>
        <end position="370"/>
    </location>
</feature>
<dbReference type="Gene3D" id="3.40.50.300">
    <property type="entry name" value="P-loop containing nucleotide triphosphate hydrolases"/>
    <property type="match status" value="1"/>
</dbReference>
<dbReference type="Gene3D" id="3.30.1360.120">
    <property type="entry name" value="Probable tRNA modification gtpase trme, domain 1"/>
    <property type="match status" value="1"/>
</dbReference>
<dbReference type="GO" id="GO:0030488">
    <property type="term" value="P:tRNA methylation"/>
    <property type="evidence" value="ECO:0007669"/>
    <property type="project" value="TreeGrafter"/>
</dbReference>
<keyword evidence="2" id="KW-0819">tRNA processing</keyword>
<dbReference type="EMBL" id="UINC01006849">
    <property type="protein sequence ID" value="SVA30001.1"/>
    <property type="molecule type" value="Genomic_DNA"/>
</dbReference>
<evidence type="ECO:0000259" key="5">
    <source>
        <dbReference type="PROSITE" id="PS51709"/>
    </source>
</evidence>
<dbReference type="NCBIfam" id="TIGR00450">
    <property type="entry name" value="mnmE_trmE_thdF"/>
    <property type="match status" value="1"/>
</dbReference>
<dbReference type="InterPro" id="IPR025867">
    <property type="entry name" value="MnmE_helical"/>
</dbReference>
<dbReference type="InterPro" id="IPR005225">
    <property type="entry name" value="Small_GTP-bd"/>
</dbReference>
<evidence type="ECO:0000256" key="4">
    <source>
        <dbReference type="ARBA" id="ARBA00023134"/>
    </source>
</evidence>
<dbReference type="CDD" id="cd04164">
    <property type="entry name" value="trmE"/>
    <property type="match status" value="1"/>
</dbReference>
<dbReference type="InterPro" id="IPR018948">
    <property type="entry name" value="GTP-bd_TrmE_N"/>
</dbReference>
<dbReference type="Gene3D" id="1.20.120.430">
    <property type="entry name" value="tRNA modification GTPase MnmE domain 2"/>
    <property type="match status" value="1"/>
</dbReference>
<dbReference type="Pfam" id="PF12631">
    <property type="entry name" value="MnmE_helical"/>
    <property type="match status" value="1"/>
</dbReference>
<dbReference type="NCBIfam" id="TIGR00231">
    <property type="entry name" value="small_GTP"/>
    <property type="match status" value="1"/>
</dbReference>
<dbReference type="PANTHER" id="PTHR42714:SF2">
    <property type="entry name" value="TRNA MODIFICATION GTPASE GTPBP3, MITOCHONDRIAL"/>
    <property type="match status" value="1"/>
</dbReference>
<keyword evidence="3" id="KW-0547">Nucleotide-binding</keyword>
<gene>
    <name evidence="6" type="ORF">METZ01_LOCUS82855</name>
</gene>
<dbReference type="InterPro" id="IPR027417">
    <property type="entry name" value="P-loop_NTPase"/>
</dbReference>
<name>A0A381UQF1_9ZZZZ</name>
<sequence length="450" mass="48463">MDTIVAVATPHGFGGISVVRISGPDSKNIIRKISLTDKKKDRFKHQAVTLVKLFDGDGIPFEEGIITFFKKPHSYTGEDVIEISCHGNPSVISRVVSLCCVTGARPADPGEFTKRAFLNGKIDLIQAEAVASLIHAKTEEGASLNFKMLHGELSKKMKAIKKEIKGLLARIEFELDISEEDLQPDLVSGSLSALKNIQTTIKSALEGHSSVRMLNEGANVVICGAPNVGKSTLLNCLSGIDRAITGPEAGTTRDTVRASISIGGTPVTLIDTAGLRVSKNKIEKEGVIRTKKEINRSDCVLALTPADEPIKKKHLNVSSGPTVHVITKADLCSKKKICDFKNRFPGACIISAKTSFGIPALLKALQKHMGLFSSLSPLVPVATGRQSAILKKTDRCVQKSMRLLSFKGDPQLELVSLELRDALEQIDIVLGKTSTDEILDSIFSSFCVGK</sequence>
<comment type="similarity">
    <text evidence="1">Belongs to the TRAFAC class TrmE-Era-EngA-EngB-Septin-like GTPase superfamily. TrmE GTPase family.</text>
</comment>
<dbReference type="CDD" id="cd14858">
    <property type="entry name" value="TrmE_N"/>
    <property type="match status" value="1"/>
</dbReference>
<dbReference type="InterPro" id="IPR031168">
    <property type="entry name" value="G_TrmE"/>
</dbReference>
<accession>A0A381UQF1</accession>
<reference evidence="6" key="1">
    <citation type="submission" date="2018-05" db="EMBL/GenBank/DDBJ databases">
        <authorList>
            <person name="Lanie J.A."/>
            <person name="Ng W.-L."/>
            <person name="Kazmierczak K.M."/>
            <person name="Andrzejewski T.M."/>
            <person name="Davidsen T.M."/>
            <person name="Wayne K.J."/>
            <person name="Tettelin H."/>
            <person name="Glass J.I."/>
            <person name="Rusch D."/>
            <person name="Podicherti R."/>
            <person name="Tsui H.-C.T."/>
            <person name="Winkler M.E."/>
        </authorList>
    </citation>
    <scope>NUCLEOTIDE SEQUENCE</scope>
</reference>
<dbReference type="AlphaFoldDB" id="A0A381UQF1"/>
<dbReference type="SUPFAM" id="SSF52540">
    <property type="entry name" value="P-loop containing nucleoside triphosphate hydrolases"/>
    <property type="match status" value="1"/>
</dbReference>
<dbReference type="GO" id="GO:0005737">
    <property type="term" value="C:cytoplasm"/>
    <property type="evidence" value="ECO:0007669"/>
    <property type="project" value="TreeGrafter"/>
</dbReference>
<dbReference type="InterPro" id="IPR027266">
    <property type="entry name" value="TrmE/GcvT-like"/>
</dbReference>
<dbReference type="HAMAP" id="MF_00379">
    <property type="entry name" value="GTPase_MnmE"/>
    <property type="match status" value="1"/>
</dbReference>
<organism evidence="6">
    <name type="scientific">marine metagenome</name>
    <dbReference type="NCBI Taxonomy" id="408172"/>
    <lineage>
        <taxon>unclassified sequences</taxon>
        <taxon>metagenomes</taxon>
        <taxon>ecological metagenomes</taxon>
    </lineage>
</organism>
<dbReference type="PROSITE" id="PS51709">
    <property type="entry name" value="G_TRME"/>
    <property type="match status" value="1"/>
</dbReference>